<dbReference type="InterPro" id="IPR001567">
    <property type="entry name" value="Pept_M3A_M3B_dom"/>
</dbReference>
<dbReference type="Proteomes" id="UP000593572">
    <property type="component" value="Unassembled WGS sequence"/>
</dbReference>
<dbReference type="SUPFAM" id="SSF56672">
    <property type="entry name" value="DNA/RNA polymerases"/>
    <property type="match status" value="1"/>
</dbReference>
<evidence type="ECO:0000256" key="7">
    <source>
        <dbReference type="SAM" id="MobiDB-lite"/>
    </source>
</evidence>
<evidence type="ECO:0000256" key="3">
    <source>
        <dbReference type="ARBA" id="ARBA00022801"/>
    </source>
</evidence>
<evidence type="ECO:0000256" key="2">
    <source>
        <dbReference type="ARBA" id="ARBA00022723"/>
    </source>
</evidence>
<dbReference type="AlphaFoldDB" id="A0A7J8M8F5"/>
<feature type="non-terminal residue" evidence="10">
    <location>
        <position position="759"/>
    </location>
</feature>
<dbReference type="Gene3D" id="1.10.1370.40">
    <property type="match status" value="1"/>
</dbReference>
<comment type="cofactor">
    <cofactor evidence="6">
        <name>Zn(2+)</name>
        <dbReference type="ChEBI" id="CHEBI:29105"/>
    </cofactor>
    <text evidence="6">Binds 1 zinc ion.</text>
</comment>
<dbReference type="PANTHER" id="PTHR48435:SF1">
    <property type="entry name" value="POLYPROTEIN"/>
    <property type="match status" value="1"/>
</dbReference>
<dbReference type="Pfam" id="PF01432">
    <property type="entry name" value="Peptidase_M3"/>
    <property type="match status" value="1"/>
</dbReference>
<feature type="region of interest" description="Disordered" evidence="7">
    <location>
        <begin position="82"/>
        <end position="125"/>
    </location>
</feature>
<comment type="similarity">
    <text evidence="6">Belongs to the peptidase M3 family.</text>
</comment>
<evidence type="ECO:0000256" key="6">
    <source>
        <dbReference type="RuleBase" id="RU003435"/>
    </source>
</evidence>
<dbReference type="GO" id="GO:0046872">
    <property type="term" value="F:metal ion binding"/>
    <property type="evidence" value="ECO:0007669"/>
    <property type="project" value="UniProtKB-UniRule"/>
</dbReference>
<reference evidence="10 11" key="1">
    <citation type="journal article" date="2019" name="Genome Biol. Evol.">
        <title>Insights into the evolution of the New World diploid cottons (Gossypium, subgenus Houzingenia) based on genome sequencing.</title>
        <authorList>
            <person name="Grover C.E."/>
            <person name="Arick M.A. 2nd"/>
            <person name="Thrash A."/>
            <person name="Conover J.L."/>
            <person name="Sanders W.S."/>
            <person name="Peterson D.G."/>
            <person name="Frelichowski J.E."/>
            <person name="Scheffler J.A."/>
            <person name="Scheffler B.E."/>
            <person name="Wendel J.F."/>
        </authorList>
    </citation>
    <scope>NUCLEOTIDE SEQUENCE [LARGE SCALE GENOMIC DNA]</scope>
    <source>
        <strain evidence="10">157</strain>
        <tissue evidence="10">Leaf</tissue>
    </source>
</reference>
<keyword evidence="4 6" id="KW-0862">Zinc</keyword>
<dbReference type="InterPro" id="IPR041577">
    <property type="entry name" value="RT_RNaseH_2"/>
</dbReference>
<dbReference type="GO" id="GO:0004222">
    <property type="term" value="F:metalloendopeptidase activity"/>
    <property type="evidence" value="ECO:0007669"/>
    <property type="project" value="InterPro"/>
</dbReference>
<proteinExistence type="inferred from homology"/>
<dbReference type="EMBL" id="JABEZX010000007">
    <property type="protein sequence ID" value="MBA0560999.1"/>
    <property type="molecule type" value="Genomic_DNA"/>
</dbReference>
<evidence type="ECO:0000256" key="4">
    <source>
        <dbReference type="ARBA" id="ARBA00022833"/>
    </source>
</evidence>
<keyword evidence="11" id="KW-1185">Reference proteome</keyword>
<dbReference type="InterPro" id="IPR053098">
    <property type="entry name" value="Petuviruses_polyprotein"/>
</dbReference>
<feature type="domain" description="Peptidase M3A/M3B catalytic" evidence="8">
    <location>
        <begin position="3"/>
        <end position="44"/>
    </location>
</feature>
<evidence type="ECO:0000313" key="11">
    <source>
        <dbReference type="Proteomes" id="UP000593572"/>
    </source>
</evidence>
<dbReference type="SUPFAM" id="SSF55486">
    <property type="entry name" value="Metalloproteases ('zincins'), catalytic domain"/>
    <property type="match status" value="1"/>
</dbReference>
<dbReference type="PANTHER" id="PTHR48435">
    <property type="entry name" value="POLYPROTEIN"/>
    <property type="match status" value="1"/>
</dbReference>
<feature type="region of interest" description="Disordered" evidence="7">
    <location>
        <begin position="265"/>
        <end position="288"/>
    </location>
</feature>
<evidence type="ECO:0000313" key="10">
    <source>
        <dbReference type="EMBL" id="MBA0560999.1"/>
    </source>
</evidence>
<organism evidence="10 11">
    <name type="scientific">Gossypium lobatum</name>
    <dbReference type="NCBI Taxonomy" id="34289"/>
    <lineage>
        <taxon>Eukaryota</taxon>
        <taxon>Viridiplantae</taxon>
        <taxon>Streptophyta</taxon>
        <taxon>Embryophyta</taxon>
        <taxon>Tracheophyta</taxon>
        <taxon>Spermatophyta</taxon>
        <taxon>Magnoliopsida</taxon>
        <taxon>eudicotyledons</taxon>
        <taxon>Gunneridae</taxon>
        <taxon>Pentapetalae</taxon>
        <taxon>rosids</taxon>
        <taxon>malvids</taxon>
        <taxon>Malvales</taxon>
        <taxon>Malvaceae</taxon>
        <taxon>Malvoideae</taxon>
        <taxon>Gossypium</taxon>
    </lineage>
</organism>
<keyword evidence="1 6" id="KW-0645">Protease</keyword>
<protein>
    <submittedName>
        <fullName evidence="10">Uncharacterized protein</fullName>
    </submittedName>
</protein>
<accession>A0A7J8M8F5</accession>
<gene>
    <name evidence="10" type="ORF">Golob_017860</name>
</gene>
<evidence type="ECO:0000259" key="9">
    <source>
        <dbReference type="Pfam" id="PF17919"/>
    </source>
</evidence>
<keyword evidence="3 6" id="KW-0378">Hydrolase</keyword>
<keyword evidence="5 6" id="KW-0482">Metalloprotease</keyword>
<sequence>AVKETGHKFRETILALGGGKAPSEVFVEFRGREPSPEALLRHNGLLPNPETPSVFPTMLMMQPVPDPKEGYIPDDRFDAWIDSMDHNGSKSDKKKSKRKPSQSEYYKRNMKGESSIGPLREDNGKPTKISAAEAALNWQIENAIAQNRVLKKLDSKVFHLDSKVLTVEAKLDDNSKMVKDLIALLQKHVKEVAREMAALGQDFFSHITQRDKEIRRLKDQIKTLKEAGQIPLPETRPRDFDTEFLLFSSIRQNSSPSDRAFIKFPTVPEKKTPNSSDSSSEYESGENLKRIAQAQPKVEVISDDEPMADTQFLVLQDLSTPIRIIQHFVGYPDDLLNLKRQDNLKPAIFASIPDPLQVAVNQAFQRQNKDILSLTVGEIQQEIFIALEDICNKRRIFKDYLYGDKRIDKACDDSYLKFKCPKDRSCAQETQHQSVIAKDTVLVPQVLVKIYLDKYSKPITVIAFLDTGAVATIMNLDVLPSEWWIPHTAFFNSATNYPFTTYLKNKPITIQFFPRCFVKTTILGSKLPGKDIVIEGKYSSRPHIAEKLIEFPDADLTKKQIQQFLRIPYDGKRILQIDASDKDWGAILFEELERKRHICGFKNGRFTNAELHYHSTLKEILAVKKDLLTRPTKEVMALRTSQPRPIMMYRPVALSSSKNSVQAFLIPPNLNPEFPSELGSFPTAWIHIIYSDEVTHFDNEYINLQKYVCQFNRVIPFEIWPPPHINAPWDTVLDGPYYQQLLQALKEYKDDIPDPTELS</sequence>
<dbReference type="GO" id="GO:0006508">
    <property type="term" value="P:proteolysis"/>
    <property type="evidence" value="ECO:0007669"/>
    <property type="project" value="UniProtKB-KW"/>
</dbReference>
<comment type="caution">
    <text evidence="10">The sequence shown here is derived from an EMBL/GenBank/DDBJ whole genome shotgun (WGS) entry which is preliminary data.</text>
</comment>
<evidence type="ECO:0000256" key="5">
    <source>
        <dbReference type="ARBA" id="ARBA00023049"/>
    </source>
</evidence>
<evidence type="ECO:0000256" key="1">
    <source>
        <dbReference type="ARBA" id="ARBA00022670"/>
    </source>
</evidence>
<keyword evidence="2 6" id="KW-0479">Metal-binding</keyword>
<feature type="compositionally biased region" description="Basic and acidic residues" evidence="7">
    <location>
        <begin position="82"/>
        <end position="91"/>
    </location>
</feature>
<dbReference type="Pfam" id="PF17919">
    <property type="entry name" value="RT_RNaseH_2"/>
    <property type="match status" value="1"/>
</dbReference>
<dbReference type="InterPro" id="IPR043502">
    <property type="entry name" value="DNA/RNA_pol_sf"/>
</dbReference>
<feature type="domain" description="Reverse transcriptase/retrotransposon-derived protein RNase H-like" evidence="9">
    <location>
        <begin position="568"/>
        <end position="625"/>
    </location>
</feature>
<evidence type="ECO:0000259" key="8">
    <source>
        <dbReference type="Pfam" id="PF01432"/>
    </source>
</evidence>
<name>A0A7J8M8F5_9ROSI</name>